<organism evidence="8 9">
    <name type="scientific">Macrostomum lignano</name>
    <dbReference type="NCBI Taxonomy" id="282301"/>
    <lineage>
        <taxon>Eukaryota</taxon>
        <taxon>Metazoa</taxon>
        <taxon>Spiralia</taxon>
        <taxon>Lophotrochozoa</taxon>
        <taxon>Platyhelminthes</taxon>
        <taxon>Rhabditophora</taxon>
        <taxon>Macrostomorpha</taxon>
        <taxon>Macrostomida</taxon>
        <taxon>Macrostomidae</taxon>
        <taxon>Macrostomum</taxon>
    </lineage>
</organism>
<feature type="compositionally biased region" description="Low complexity" evidence="5">
    <location>
        <begin position="157"/>
        <end position="171"/>
    </location>
</feature>
<keyword evidence="2 6" id="KW-0812">Transmembrane</keyword>
<dbReference type="Pfam" id="PF07738">
    <property type="entry name" value="Sad1_UNC"/>
    <property type="match status" value="1"/>
</dbReference>
<evidence type="ECO:0000313" key="9">
    <source>
        <dbReference type="Proteomes" id="UP000215902"/>
    </source>
</evidence>
<gene>
    <name evidence="8" type="ORF">BOX15_Mlig024584g1</name>
</gene>
<keyword evidence="3 6" id="KW-1133">Transmembrane helix</keyword>
<feature type="domain" description="SUN" evidence="7">
    <location>
        <begin position="838"/>
        <end position="1004"/>
    </location>
</feature>
<keyword evidence="9" id="KW-1185">Reference proteome</keyword>
<feature type="compositionally biased region" description="Low complexity" evidence="5">
    <location>
        <begin position="10"/>
        <end position="21"/>
    </location>
</feature>
<proteinExistence type="predicted"/>
<dbReference type="PANTHER" id="PTHR12911:SF8">
    <property type="entry name" value="KLAROID PROTEIN-RELATED"/>
    <property type="match status" value="1"/>
</dbReference>
<dbReference type="OrthoDB" id="342281at2759"/>
<dbReference type="PROSITE" id="PS51469">
    <property type="entry name" value="SUN"/>
    <property type="match status" value="1"/>
</dbReference>
<feature type="region of interest" description="Disordered" evidence="5">
    <location>
        <begin position="53"/>
        <end position="83"/>
    </location>
</feature>
<protein>
    <recommendedName>
        <fullName evidence="7">SUN domain-containing protein</fullName>
    </recommendedName>
</protein>
<dbReference type="AlphaFoldDB" id="A0A267H390"/>
<dbReference type="EMBL" id="NIVC01000040">
    <property type="protein sequence ID" value="PAA92735.1"/>
    <property type="molecule type" value="Genomic_DNA"/>
</dbReference>
<dbReference type="GO" id="GO:0034993">
    <property type="term" value="C:meiotic nuclear membrane microtubule tethering complex"/>
    <property type="evidence" value="ECO:0007669"/>
    <property type="project" value="TreeGrafter"/>
</dbReference>
<evidence type="ECO:0000256" key="6">
    <source>
        <dbReference type="SAM" id="Phobius"/>
    </source>
</evidence>
<evidence type="ECO:0000313" key="8">
    <source>
        <dbReference type="EMBL" id="PAA92735.1"/>
    </source>
</evidence>
<evidence type="ECO:0000259" key="7">
    <source>
        <dbReference type="PROSITE" id="PS51469"/>
    </source>
</evidence>
<dbReference type="STRING" id="282301.A0A267H390"/>
<comment type="caution">
    <text evidence="8">The sequence shown here is derived from an EMBL/GenBank/DDBJ whole genome shotgun (WGS) entry which is preliminary data.</text>
</comment>
<comment type="subcellular location">
    <subcellularLocation>
        <location evidence="1">Membrane</location>
    </subcellularLocation>
</comment>
<dbReference type="InterPro" id="IPR045119">
    <property type="entry name" value="SUN1-5"/>
</dbReference>
<feature type="compositionally biased region" description="Low complexity" evidence="5">
    <location>
        <begin position="66"/>
        <end position="83"/>
    </location>
</feature>
<dbReference type="Gene3D" id="2.60.120.260">
    <property type="entry name" value="Galactose-binding domain-like"/>
    <property type="match status" value="1"/>
</dbReference>
<dbReference type="GO" id="GO:0043495">
    <property type="term" value="F:protein-membrane adaptor activity"/>
    <property type="evidence" value="ECO:0007669"/>
    <property type="project" value="TreeGrafter"/>
</dbReference>
<feature type="region of interest" description="Disordered" evidence="5">
    <location>
        <begin position="540"/>
        <end position="563"/>
    </location>
</feature>
<dbReference type="PANTHER" id="PTHR12911">
    <property type="entry name" value="SAD1/UNC-84-LIKE PROTEIN-RELATED"/>
    <property type="match status" value="1"/>
</dbReference>
<feature type="region of interest" description="Disordered" evidence="5">
    <location>
        <begin position="1"/>
        <end position="29"/>
    </location>
</feature>
<name>A0A267H390_9PLAT</name>
<dbReference type="Proteomes" id="UP000215902">
    <property type="component" value="Unassembled WGS sequence"/>
</dbReference>
<evidence type="ECO:0000256" key="3">
    <source>
        <dbReference type="ARBA" id="ARBA00022989"/>
    </source>
</evidence>
<feature type="compositionally biased region" description="Acidic residues" evidence="5">
    <location>
        <begin position="174"/>
        <end position="186"/>
    </location>
</feature>
<reference evidence="8 9" key="1">
    <citation type="submission" date="2017-06" db="EMBL/GenBank/DDBJ databases">
        <title>A platform for efficient transgenesis in Macrostomum lignano, a flatworm model organism for stem cell research.</title>
        <authorList>
            <person name="Berezikov E."/>
        </authorList>
    </citation>
    <scope>NUCLEOTIDE SEQUENCE [LARGE SCALE GENOMIC DNA]</scope>
    <source>
        <strain evidence="8">DV1</strain>
        <tissue evidence="8">Whole organism</tissue>
    </source>
</reference>
<dbReference type="InterPro" id="IPR012919">
    <property type="entry name" value="SUN_dom"/>
</dbReference>
<feature type="region of interest" description="Disordered" evidence="5">
    <location>
        <begin position="117"/>
        <end position="193"/>
    </location>
</feature>
<sequence>MSRRSDSRHSSPLSVRSSAASVTEPSDRLLRSECRRQGGKHCGHVECQVRSSLSRRSGGHQHDHAAPSQTATPSSLSPTLSTVSSSITDAPAAVAAVGSVGNLRGYRNRRIVESAASGSLTTTSTRTTTTTTYTTRRVVRSGTSASGSVRNSGFVGLRSRLSFSNNNSNRSSQEEEDEELQEEDVDQQLVASESSSKIGSFRRMLSGGFSSLLWSSNSNNSNKRQTVEAEDERDIDEAQLSDADDLVMEKGSIEARLGTKDNLMPAFSDQLASAAAEDAAGGVAMETRARRKSLIRRATHPLLWLLGAIYYFAKLTLNRTANKLSNTAKHTVAIVTSGIALLLNSARAASCRLATGIGQVGGGIRRGFANGFAMTVGSVASMLRYANRATVVATASTKSIAGWVLQYSASAVRTLVLTTRERTYRSFVLISPSRNRRFSCLCFLVLLLLLLLIVIGLLLWLVPTSSGYYSKLSPPVSRAAIRESVSSASKSVAKFSSQAWHVANSASNCLLLWLRDSFVAIATMAASLVPTWPATNLSTESKIPSSATPLPSPTPASETGAAASPGCCGGVDLSALELQVSGLRTAVADLQQQRLEAAAAAAAATTTAAAVDVASAETVQTLANQLKQLELRFANTEASTEKLSASFKLAVEQSAAARSADSTEALSASVSSKLASVTSQVDSIAQRLSRQSDETAATVDAAAAASAAAVAAVNQSESARRLELASLRADLSRLANQHRRYFITVWNRVQLLSESNAELFTRKDSDFKQQQEQQKQLADIEELRKSVLEFQTRLNRLESVQASISTGSSSMSGLLDSKSARCQSPADELADFALHTAGGYVVSIRCTKAYTVKRSYFHLFGVPVFSYSNGPNVALQPGLQLGECWPFLGFPGHVIVRLAAPARVSHVTIDHVPRSLTYNGSADSAPKNFSIYGLVNEQDSFQEAQLLGDFSYDADKGPSSQTFAIPADSPHRDRVYPAVELVIRSNHGAEHTCLYRFRVHGSLV</sequence>
<feature type="compositionally biased region" description="Low complexity" evidence="5">
    <location>
        <begin position="117"/>
        <end position="150"/>
    </location>
</feature>
<feature type="transmembrane region" description="Helical" evidence="6">
    <location>
        <begin position="294"/>
        <end position="313"/>
    </location>
</feature>
<feature type="transmembrane region" description="Helical" evidence="6">
    <location>
        <begin position="438"/>
        <end position="462"/>
    </location>
</feature>
<keyword evidence="4 6" id="KW-0472">Membrane</keyword>
<accession>A0A267H390</accession>
<evidence type="ECO:0000256" key="5">
    <source>
        <dbReference type="SAM" id="MobiDB-lite"/>
    </source>
</evidence>
<evidence type="ECO:0000256" key="2">
    <source>
        <dbReference type="ARBA" id="ARBA00022692"/>
    </source>
</evidence>
<evidence type="ECO:0000256" key="1">
    <source>
        <dbReference type="ARBA" id="ARBA00004370"/>
    </source>
</evidence>
<evidence type="ECO:0000256" key="4">
    <source>
        <dbReference type="ARBA" id="ARBA00023136"/>
    </source>
</evidence>